<feature type="region of interest" description="Disordered" evidence="4">
    <location>
        <begin position="1"/>
        <end position="23"/>
    </location>
</feature>
<keyword evidence="1" id="KW-0805">Transcription regulation</keyword>
<dbReference type="Proteomes" id="UP000005951">
    <property type="component" value="Unassembled WGS sequence"/>
</dbReference>
<dbReference type="PROSITE" id="PS01124">
    <property type="entry name" value="HTH_ARAC_FAMILY_2"/>
    <property type="match status" value="1"/>
</dbReference>
<dbReference type="InterPro" id="IPR050204">
    <property type="entry name" value="AraC_XylS_family_regulators"/>
</dbReference>
<dbReference type="AlphaFoldDB" id="K8XRD0"/>
<accession>K8XRD0</accession>
<dbReference type="PANTHER" id="PTHR46796">
    <property type="entry name" value="HTH-TYPE TRANSCRIPTIONAL ACTIVATOR RHAS-RELATED"/>
    <property type="match status" value="1"/>
</dbReference>
<dbReference type="GO" id="GO:0003700">
    <property type="term" value="F:DNA-binding transcription factor activity"/>
    <property type="evidence" value="ECO:0007669"/>
    <property type="project" value="InterPro"/>
</dbReference>
<comment type="caution">
    <text evidence="6">The sequence shown here is derived from an EMBL/GenBank/DDBJ whole genome shotgun (WGS) entry which is preliminary data.</text>
</comment>
<dbReference type="SUPFAM" id="SSF46689">
    <property type="entry name" value="Homeodomain-like"/>
    <property type="match status" value="2"/>
</dbReference>
<evidence type="ECO:0000259" key="5">
    <source>
        <dbReference type="PROSITE" id="PS01124"/>
    </source>
</evidence>
<feature type="domain" description="HTH araC/xylS-type" evidence="5">
    <location>
        <begin position="28"/>
        <end position="117"/>
    </location>
</feature>
<evidence type="ECO:0000313" key="6">
    <source>
        <dbReference type="EMBL" id="EKT83391.1"/>
    </source>
</evidence>
<protein>
    <submittedName>
        <fullName evidence="6">AraC family transcriptional regulator</fullName>
    </submittedName>
</protein>
<evidence type="ECO:0000256" key="1">
    <source>
        <dbReference type="ARBA" id="ARBA00023015"/>
    </source>
</evidence>
<dbReference type="Gene3D" id="1.10.10.60">
    <property type="entry name" value="Homeodomain-like"/>
    <property type="match status" value="1"/>
</dbReference>
<dbReference type="Pfam" id="PF12833">
    <property type="entry name" value="HTH_18"/>
    <property type="match status" value="1"/>
</dbReference>
<name>K8XRD0_RHOOP</name>
<sequence>MPTTGRPDCGPIRQAPSAPSRDTRRLTHLDEPLTVDRLADQERMSRRSFVRHFHQSSGTTPARWILEHRLQHARALLETTDWAVDTIAAKCGFGSSVTLRQRFTAAFATSPTAYRRQFADTRVNTTAATPMSDPWD</sequence>
<proteinExistence type="predicted"/>
<dbReference type="InterPro" id="IPR018062">
    <property type="entry name" value="HTH_AraC-typ_CS"/>
</dbReference>
<gene>
    <name evidence="6" type="ORF">WSS_A07014</name>
</gene>
<dbReference type="EMBL" id="AJYC02000019">
    <property type="protein sequence ID" value="EKT83391.1"/>
    <property type="molecule type" value="Genomic_DNA"/>
</dbReference>
<keyword evidence="2" id="KW-0238">DNA-binding</keyword>
<dbReference type="SMART" id="SM00342">
    <property type="entry name" value="HTH_ARAC"/>
    <property type="match status" value="1"/>
</dbReference>
<dbReference type="GO" id="GO:0043565">
    <property type="term" value="F:sequence-specific DNA binding"/>
    <property type="evidence" value="ECO:0007669"/>
    <property type="project" value="InterPro"/>
</dbReference>
<dbReference type="PROSITE" id="PS00041">
    <property type="entry name" value="HTH_ARAC_FAMILY_1"/>
    <property type="match status" value="1"/>
</dbReference>
<keyword evidence="3" id="KW-0804">Transcription</keyword>
<organism evidence="6 7">
    <name type="scientific">Rhodococcus opacus M213</name>
    <dbReference type="NCBI Taxonomy" id="1129896"/>
    <lineage>
        <taxon>Bacteria</taxon>
        <taxon>Bacillati</taxon>
        <taxon>Actinomycetota</taxon>
        <taxon>Actinomycetes</taxon>
        <taxon>Mycobacteriales</taxon>
        <taxon>Nocardiaceae</taxon>
        <taxon>Rhodococcus</taxon>
    </lineage>
</organism>
<evidence type="ECO:0000256" key="2">
    <source>
        <dbReference type="ARBA" id="ARBA00023125"/>
    </source>
</evidence>
<reference evidence="6 7" key="1">
    <citation type="journal article" date="2013" name="Genome Announc.">
        <title>Draft Genome Sequence of Rhodococcus opacus Strain M213 Shows a Diverse Catabolic Potential.</title>
        <authorList>
            <person name="Pathak A."/>
            <person name="Green S.J."/>
            <person name="Ogram A."/>
            <person name="Chauhan A."/>
        </authorList>
    </citation>
    <scope>NUCLEOTIDE SEQUENCE [LARGE SCALE GENOMIC DNA]</scope>
    <source>
        <strain evidence="6 7">M213</strain>
    </source>
</reference>
<dbReference type="InterPro" id="IPR018060">
    <property type="entry name" value="HTH_AraC"/>
</dbReference>
<evidence type="ECO:0000256" key="3">
    <source>
        <dbReference type="ARBA" id="ARBA00023163"/>
    </source>
</evidence>
<evidence type="ECO:0000313" key="7">
    <source>
        <dbReference type="Proteomes" id="UP000005951"/>
    </source>
</evidence>
<dbReference type="InterPro" id="IPR009057">
    <property type="entry name" value="Homeodomain-like_sf"/>
</dbReference>
<evidence type="ECO:0000256" key="4">
    <source>
        <dbReference type="SAM" id="MobiDB-lite"/>
    </source>
</evidence>